<sequence>MAEKVGKGLGKCPLLQRTLPAREERIHMTTVVWFKRDLRTRDHAPLVAAASLGEPVIPLYVIEDDYWQLPDTSGRQWAFIRDSLDDLDRQLRKAGSQLLVIRGSVTDALKKLQARQGIDRIFCHQETGGHWTFERDRAVIGWCSENQVEFREWNQFGVVRRLSDRDVWDRAWTELMRQPVLEAPTAIPTSDTLKTDWAADNGQGFEVPDSCPDRQKGGSARGEKLLESFLDRRCVGYQYNISSPNTAVRACSRLSPHIAYGTVSLREIYQEAKATGNHRNTLPRKKKSLTSFRSRLHWHCHFIQKLEDEPELEFRAMHREMEALKTGPNDSERLQRWQEGQTGWPLVDASMRALAHSGWINFRMRAMLMAIASYQLWLHWRDPALHLARLFTDFEPGIHYSQTQMQSGLTGINALRIYNPVLQSQKLDPEGEFIRRWIPELAGVPSEMIHTPWLMTPAQKERYGGNTYIAPVCDHEQAARVARKAVGDFRKQSVSRAETDRVLQRHGSRKGPIQKRPAVPGKRKPDGEPGNSQLSLFE</sequence>
<comment type="cofactor">
    <cofactor evidence="6">
        <name>FAD</name>
        <dbReference type="ChEBI" id="CHEBI:57692"/>
    </cofactor>
    <text evidence="6">Binds 1 FAD per subunit.</text>
</comment>
<evidence type="ECO:0000313" key="10">
    <source>
        <dbReference type="Proteomes" id="UP000007077"/>
    </source>
</evidence>
<dbReference type="InterPro" id="IPR002081">
    <property type="entry name" value="Cryptochrome/DNA_photolyase_1"/>
</dbReference>
<evidence type="ECO:0000256" key="3">
    <source>
        <dbReference type="ARBA" id="ARBA00022630"/>
    </source>
</evidence>
<proteinExistence type="inferred from homology"/>
<dbReference type="PATRIC" id="fig|225937.3.peg.2994"/>
<dbReference type="Gene3D" id="3.40.50.620">
    <property type="entry name" value="HUPs"/>
    <property type="match status" value="1"/>
</dbReference>
<dbReference type="Gene3D" id="1.10.579.10">
    <property type="entry name" value="DNA Cyclobutane Dipyrimidine Photolyase, subunit A, domain 3"/>
    <property type="match status" value="1"/>
</dbReference>
<dbReference type="GO" id="GO:0006139">
    <property type="term" value="P:nucleobase-containing compound metabolic process"/>
    <property type="evidence" value="ECO:0007669"/>
    <property type="project" value="UniProtKB-ARBA"/>
</dbReference>
<reference evidence="10" key="2">
    <citation type="submission" date="2010-02" db="EMBL/GenBank/DDBJ databases">
        <title>Complete genome sequence of Marinobacter adhaerens type strain (HP15).</title>
        <authorList>
            <person name="Gaerdes A.A.M."/>
            <person name="Kaeppel E."/>
            <person name="Shezad A."/>
            <person name="Seebah S."/>
            <person name="Teeling H."/>
            <person name="Yarza P."/>
            <person name="Gloeckner F.O."/>
            <person name="Ullrich M.S."/>
        </authorList>
    </citation>
    <scope>NUCLEOTIDE SEQUENCE [LARGE SCALE GENOMIC DNA]</scope>
    <source>
        <strain evidence="10">DSM 23420 / HP15</strain>
    </source>
</reference>
<keyword evidence="3 6" id="KW-0285">Flavoprotein</keyword>
<dbReference type="Pfam" id="PF00875">
    <property type="entry name" value="DNA_photolyase"/>
    <property type="match status" value="1"/>
</dbReference>
<dbReference type="InterPro" id="IPR036155">
    <property type="entry name" value="Crypto/Photolyase_N_sf"/>
</dbReference>
<evidence type="ECO:0000256" key="7">
    <source>
        <dbReference type="SAM" id="MobiDB-lite"/>
    </source>
</evidence>
<evidence type="ECO:0000256" key="5">
    <source>
        <dbReference type="ARBA" id="ARBA00022991"/>
    </source>
</evidence>
<feature type="domain" description="Photolyase/cryptochrome alpha/beta" evidence="8">
    <location>
        <begin position="28"/>
        <end position="158"/>
    </location>
</feature>
<dbReference type="eggNOG" id="COG0415">
    <property type="taxonomic scope" value="Bacteria"/>
</dbReference>
<feature type="binding site" evidence="6">
    <location>
        <position position="292"/>
    </location>
    <ligand>
        <name>FAD</name>
        <dbReference type="ChEBI" id="CHEBI:57692"/>
    </ligand>
</feature>
<dbReference type="SUPFAM" id="SSF52425">
    <property type="entry name" value="Cryptochrome/photolyase, N-terminal domain"/>
    <property type="match status" value="1"/>
</dbReference>
<evidence type="ECO:0000256" key="4">
    <source>
        <dbReference type="ARBA" id="ARBA00022827"/>
    </source>
</evidence>
<comment type="cofactor">
    <cofactor evidence="1">
        <name>(6R)-5,10-methylene-5,6,7,8-tetrahydrofolate</name>
        <dbReference type="ChEBI" id="CHEBI:15636"/>
    </cofactor>
</comment>
<evidence type="ECO:0000256" key="1">
    <source>
        <dbReference type="ARBA" id="ARBA00001932"/>
    </source>
</evidence>
<evidence type="ECO:0000256" key="6">
    <source>
        <dbReference type="PIRSR" id="PIRSR602081-1"/>
    </source>
</evidence>
<dbReference type="GO" id="GO:0003677">
    <property type="term" value="F:DNA binding"/>
    <property type="evidence" value="ECO:0007669"/>
    <property type="project" value="TreeGrafter"/>
</dbReference>
<dbReference type="EC" id="4.1.99.3" evidence="9"/>
<dbReference type="PANTHER" id="PTHR11455:SF9">
    <property type="entry name" value="CRYPTOCHROME CIRCADIAN CLOCK 5 ISOFORM X1"/>
    <property type="match status" value="1"/>
</dbReference>
<comment type="similarity">
    <text evidence="2">Belongs to the DNA photolyase class-1 family.</text>
</comment>
<dbReference type="InterPro" id="IPR036134">
    <property type="entry name" value="Crypto/Photolyase_FAD-like_sf"/>
</dbReference>
<evidence type="ECO:0000313" key="9">
    <source>
        <dbReference type="EMBL" id="ADP98732.1"/>
    </source>
</evidence>
<dbReference type="GO" id="GO:0003904">
    <property type="term" value="F:deoxyribodipyrimidine photo-lyase activity"/>
    <property type="evidence" value="ECO:0007669"/>
    <property type="project" value="UniProtKB-EC"/>
</dbReference>
<organism evidence="9 10">
    <name type="scientific">Marinobacter adhaerens (strain DSM 23420 / HP15)</name>
    <dbReference type="NCBI Taxonomy" id="225937"/>
    <lineage>
        <taxon>Bacteria</taxon>
        <taxon>Pseudomonadati</taxon>
        <taxon>Pseudomonadota</taxon>
        <taxon>Gammaproteobacteria</taxon>
        <taxon>Pseudomonadales</taxon>
        <taxon>Marinobacteraceae</taxon>
        <taxon>Marinobacter</taxon>
    </lineage>
</organism>
<dbReference type="PROSITE" id="PS00394">
    <property type="entry name" value="DNA_PHOTOLYASES_1_1"/>
    <property type="match status" value="1"/>
</dbReference>
<dbReference type="InterPro" id="IPR018394">
    <property type="entry name" value="DNA_photolyase_1_CS_C"/>
</dbReference>
<dbReference type="GO" id="GO:0006950">
    <property type="term" value="P:response to stress"/>
    <property type="evidence" value="ECO:0007669"/>
    <property type="project" value="UniProtKB-ARBA"/>
</dbReference>
<keyword evidence="5" id="KW-0157">Chromophore</keyword>
<feature type="compositionally biased region" description="Basic and acidic residues" evidence="7">
    <location>
        <begin position="487"/>
        <end position="503"/>
    </location>
</feature>
<accession>E4PN99</accession>
<protein>
    <submittedName>
        <fullName evidence="9">Deoxyribodipyrimidine photo-lyase</fullName>
        <ecNumber evidence="9">4.1.99.3</ecNumber>
    </submittedName>
</protein>
<evidence type="ECO:0000259" key="8">
    <source>
        <dbReference type="PROSITE" id="PS51645"/>
    </source>
</evidence>
<keyword evidence="4 6" id="KW-0274">FAD</keyword>
<dbReference type="Gene3D" id="1.25.40.80">
    <property type="match status" value="1"/>
</dbReference>
<reference evidence="9 10" key="1">
    <citation type="journal article" date="2010" name="Stand. Genomic Sci.">
        <title>Complete genome sequence of Marinobacter adhaerens type strain (HP15), a diatom-interacting marine microorganism.</title>
        <authorList>
            <person name="Gardes A."/>
            <person name="Kaeppel E."/>
            <person name="Shehzad A."/>
            <person name="Seebah S."/>
            <person name="Teeling H."/>
            <person name="Yarza P."/>
            <person name="Glockner F.O."/>
            <person name="Grossart H.P."/>
            <person name="Ullrich M.S."/>
        </authorList>
    </citation>
    <scope>NUCLEOTIDE SEQUENCE [LARGE SCALE GENOMIC DNA]</scope>
    <source>
        <strain evidence="10">DSM 23420 / HP15</strain>
    </source>
</reference>
<feature type="binding site" evidence="6">
    <location>
        <position position="237"/>
    </location>
    <ligand>
        <name>FAD</name>
        <dbReference type="ChEBI" id="CHEBI:57692"/>
    </ligand>
</feature>
<dbReference type="InterPro" id="IPR006050">
    <property type="entry name" value="DNA_photolyase_N"/>
</dbReference>
<name>E4PN99_MARAH</name>
<dbReference type="EMBL" id="CP001978">
    <property type="protein sequence ID" value="ADP98732.1"/>
    <property type="molecule type" value="Genomic_DNA"/>
</dbReference>
<dbReference type="KEGG" id="mad:HP15_2968"/>
<dbReference type="GO" id="GO:0009416">
    <property type="term" value="P:response to light stimulus"/>
    <property type="evidence" value="ECO:0007669"/>
    <property type="project" value="TreeGrafter"/>
</dbReference>
<dbReference type="PANTHER" id="PTHR11455">
    <property type="entry name" value="CRYPTOCHROME"/>
    <property type="match status" value="1"/>
</dbReference>
<dbReference type="PROSITE" id="PS51645">
    <property type="entry name" value="PHR_CRY_ALPHA_BETA"/>
    <property type="match status" value="1"/>
</dbReference>
<evidence type="ECO:0000256" key="2">
    <source>
        <dbReference type="ARBA" id="ARBA00005862"/>
    </source>
</evidence>
<dbReference type="InterPro" id="IPR014729">
    <property type="entry name" value="Rossmann-like_a/b/a_fold"/>
</dbReference>
<keyword evidence="9" id="KW-0456">Lyase</keyword>
<gene>
    <name evidence="9" type="primary">phr</name>
    <name evidence="9" type="ordered locus">HP15_2968</name>
</gene>
<dbReference type="Proteomes" id="UP000007077">
    <property type="component" value="Chromosome"/>
</dbReference>
<dbReference type="InterPro" id="IPR005101">
    <property type="entry name" value="Cryptochr/Photolyase_FAD-bd"/>
</dbReference>
<dbReference type="SUPFAM" id="SSF48173">
    <property type="entry name" value="Cryptochrome/photolyase FAD-binding domain"/>
    <property type="match status" value="1"/>
</dbReference>
<dbReference type="AlphaFoldDB" id="E4PN99"/>
<feature type="compositionally biased region" description="Basic residues" evidence="7">
    <location>
        <begin position="504"/>
        <end position="513"/>
    </location>
</feature>
<dbReference type="STRING" id="225937.HP15_2968"/>
<feature type="region of interest" description="Disordered" evidence="7">
    <location>
        <begin position="487"/>
        <end position="538"/>
    </location>
</feature>
<dbReference type="Pfam" id="PF03441">
    <property type="entry name" value="FAD_binding_7"/>
    <property type="match status" value="1"/>
</dbReference>
<dbReference type="GO" id="GO:0071949">
    <property type="term" value="F:FAD binding"/>
    <property type="evidence" value="ECO:0007669"/>
    <property type="project" value="TreeGrafter"/>
</dbReference>
<dbReference type="HOGENOM" id="CLU_010348_7_1_6"/>